<feature type="active site" evidence="9">
    <location>
        <position position="123"/>
    </location>
</feature>
<dbReference type="InterPro" id="IPR001872">
    <property type="entry name" value="Peptidase_A8"/>
</dbReference>
<sequence>MPIKISRQACAWYLVALIVVTLDLLSKVWVSAHLAYGEPVVFTSFFNFTLLHNHGAAFSVLAQQGGWQRWFFAALALIVSIALVIWIARVASVNKRESFALAFILGGALGNLYDRIQLGYVVDFIVVHYQEHYWPAFNLADSAITLGALVLIADMLFKKEKQVHA</sequence>
<feature type="transmembrane region" description="Helical" evidence="9">
    <location>
        <begin position="136"/>
        <end position="157"/>
    </location>
</feature>
<feature type="active site" evidence="9">
    <location>
        <position position="141"/>
    </location>
</feature>
<comment type="similarity">
    <text evidence="1 9 11">Belongs to the peptidase A8 family.</text>
</comment>
<evidence type="ECO:0000256" key="1">
    <source>
        <dbReference type="ARBA" id="ARBA00006139"/>
    </source>
</evidence>
<keyword evidence="7 9" id="KW-1133">Transmembrane helix</keyword>
<keyword evidence="3 9" id="KW-0645">Protease</keyword>
<keyword evidence="2 9" id="KW-1003">Cell membrane</keyword>
<evidence type="ECO:0000256" key="9">
    <source>
        <dbReference type="HAMAP-Rule" id="MF_00161"/>
    </source>
</evidence>
<comment type="pathway">
    <text evidence="9">Protein modification; lipoprotein biosynthesis (signal peptide cleavage).</text>
</comment>
<evidence type="ECO:0000256" key="7">
    <source>
        <dbReference type="ARBA" id="ARBA00022989"/>
    </source>
</evidence>
<evidence type="ECO:0000256" key="6">
    <source>
        <dbReference type="ARBA" id="ARBA00022801"/>
    </source>
</evidence>
<evidence type="ECO:0000256" key="10">
    <source>
        <dbReference type="RuleBase" id="RU000594"/>
    </source>
</evidence>
<comment type="catalytic activity">
    <reaction evidence="9 10">
        <text>Release of signal peptides from bacterial membrane prolipoproteins. Hydrolyzes -Xaa-Yaa-Zaa-|-(S,diacylglyceryl)Cys-, in which Xaa is hydrophobic (preferably Leu), and Yaa (Ala or Ser) and Zaa (Gly or Ala) have small, neutral side chains.</text>
        <dbReference type="EC" id="3.4.23.36"/>
    </reaction>
</comment>
<name>A0ABQ3B5P9_9GAMM</name>
<dbReference type="PANTHER" id="PTHR33695:SF1">
    <property type="entry name" value="LIPOPROTEIN SIGNAL PEPTIDASE"/>
    <property type="match status" value="1"/>
</dbReference>
<organism evidence="12 13">
    <name type="scientific">Cellvibrio zantedeschiae</name>
    <dbReference type="NCBI Taxonomy" id="1237077"/>
    <lineage>
        <taxon>Bacteria</taxon>
        <taxon>Pseudomonadati</taxon>
        <taxon>Pseudomonadota</taxon>
        <taxon>Gammaproteobacteria</taxon>
        <taxon>Cellvibrionales</taxon>
        <taxon>Cellvibrionaceae</taxon>
        <taxon>Cellvibrio</taxon>
    </lineage>
</organism>
<feature type="transmembrane region" description="Helical" evidence="9">
    <location>
        <begin position="70"/>
        <end position="87"/>
    </location>
</feature>
<evidence type="ECO:0000256" key="4">
    <source>
        <dbReference type="ARBA" id="ARBA00022692"/>
    </source>
</evidence>
<dbReference type="EMBL" id="BMYZ01000002">
    <property type="protein sequence ID" value="GGY80560.1"/>
    <property type="molecule type" value="Genomic_DNA"/>
</dbReference>
<proteinExistence type="inferred from homology"/>
<reference evidence="13" key="1">
    <citation type="journal article" date="2019" name="Int. J. Syst. Evol. Microbiol.">
        <title>The Global Catalogue of Microorganisms (GCM) 10K type strain sequencing project: providing services to taxonomists for standard genome sequencing and annotation.</title>
        <authorList>
            <consortium name="The Broad Institute Genomics Platform"/>
            <consortium name="The Broad Institute Genome Sequencing Center for Infectious Disease"/>
            <person name="Wu L."/>
            <person name="Ma J."/>
        </authorList>
    </citation>
    <scope>NUCLEOTIDE SEQUENCE [LARGE SCALE GENOMIC DNA]</scope>
    <source>
        <strain evidence="13">KCTC 32239</strain>
    </source>
</reference>
<evidence type="ECO:0000256" key="11">
    <source>
        <dbReference type="RuleBase" id="RU004181"/>
    </source>
</evidence>
<protein>
    <recommendedName>
        <fullName evidence="9">Lipoprotein signal peptidase</fullName>
        <ecNumber evidence="9">3.4.23.36</ecNumber>
    </recommendedName>
    <alternativeName>
        <fullName evidence="9">Prolipoprotein signal peptidase</fullName>
    </alternativeName>
    <alternativeName>
        <fullName evidence="9">Signal peptidase II</fullName>
        <shortName evidence="9">SPase II</shortName>
    </alternativeName>
</protein>
<dbReference type="EC" id="3.4.23.36" evidence="9"/>
<dbReference type="RefSeq" id="WP_189419471.1">
    <property type="nucleotide sequence ID" value="NZ_BMYZ01000002.1"/>
</dbReference>
<keyword evidence="13" id="KW-1185">Reference proteome</keyword>
<dbReference type="NCBIfam" id="TIGR00077">
    <property type="entry name" value="lspA"/>
    <property type="match status" value="1"/>
</dbReference>
<keyword evidence="12" id="KW-0449">Lipoprotein</keyword>
<comment type="function">
    <text evidence="9 10">This protein specifically catalyzes the removal of signal peptides from prolipoproteins.</text>
</comment>
<keyword evidence="6 9" id="KW-0378">Hydrolase</keyword>
<evidence type="ECO:0000313" key="12">
    <source>
        <dbReference type="EMBL" id="GGY80560.1"/>
    </source>
</evidence>
<keyword evidence="4 9" id="KW-0812">Transmembrane</keyword>
<evidence type="ECO:0000256" key="2">
    <source>
        <dbReference type="ARBA" id="ARBA00022475"/>
    </source>
</evidence>
<dbReference type="Proteomes" id="UP000619761">
    <property type="component" value="Unassembled WGS sequence"/>
</dbReference>
<comment type="caution">
    <text evidence="12">The sequence shown here is derived from an EMBL/GenBank/DDBJ whole genome shotgun (WGS) entry which is preliminary data.</text>
</comment>
<dbReference type="PANTHER" id="PTHR33695">
    <property type="entry name" value="LIPOPROTEIN SIGNAL PEPTIDASE"/>
    <property type="match status" value="1"/>
</dbReference>
<dbReference type="Pfam" id="PF01252">
    <property type="entry name" value="Peptidase_A8"/>
    <property type="match status" value="1"/>
</dbReference>
<keyword evidence="5 9" id="KW-0064">Aspartyl protease</keyword>
<evidence type="ECO:0000256" key="3">
    <source>
        <dbReference type="ARBA" id="ARBA00022670"/>
    </source>
</evidence>
<dbReference type="HAMAP" id="MF_00161">
    <property type="entry name" value="LspA"/>
    <property type="match status" value="1"/>
</dbReference>
<evidence type="ECO:0000256" key="5">
    <source>
        <dbReference type="ARBA" id="ARBA00022750"/>
    </source>
</evidence>
<evidence type="ECO:0000256" key="8">
    <source>
        <dbReference type="ARBA" id="ARBA00023136"/>
    </source>
</evidence>
<dbReference type="PRINTS" id="PR00781">
    <property type="entry name" value="LIPOSIGPTASE"/>
</dbReference>
<accession>A0ABQ3B5P9</accession>
<comment type="subcellular location">
    <subcellularLocation>
        <location evidence="9">Cell membrane</location>
        <topology evidence="9">Multi-pass membrane protein</topology>
    </subcellularLocation>
</comment>
<keyword evidence="8 9" id="KW-0472">Membrane</keyword>
<gene>
    <name evidence="9 12" type="primary">lspA</name>
    <name evidence="12" type="ORF">GCM10011613_27010</name>
</gene>
<feature type="transmembrane region" description="Helical" evidence="9">
    <location>
        <begin position="12"/>
        <end position="36"/>
    </location>
</feature>
<dbReference type="PROSITE" id="PS00855">
    <property type="entry name" value="SPASE_II"/>
    <property type="match status" value="1"/>
</dbReference>
<feature type="transmembrane region" description="Helical" evidence="9">
    <location>
        <begin position="99"/>
        <end position="116"/>
    </location>
</feature>
<evidence type="ECO:0000313" key="13">
    <source>
        <dbReference type="Proteomes" id="UP000619761"/>
    </source>
</evidence>